<dbReference type="Proteomes" id="UP001152759">
    <property type="component" value="Chromosome 1"/>
</dbReference>
<evidence type="ECO:0000256" key="8">
    <source>
        <dbReference type="ARBA" id="ARBA00023224"/>
    </source>
</evidence>
<evidence type="ECO:0000256" key="2">
    <source>
        <dbReference type="ARBA" id="ARBA00010663"/>
    </source>
</evidence>
<dbReference type="InterPro" id="IPR017452">
    <property type="entry name" value="GPCR_Rhodpsn_7TM"/>
</dbReference>
<reference evidence="11" key="1">
    <citation type="submission" date="2021-12" db="EMBL/GenBank/DDBJ databases">
        <authorList>
            <person name="King R."/>
        </authorList>
    </citation>
    <scope>NUCLEOTIDE SEQUENCE</scope>
</reference>
<dbReference type="SUPFAM" id="SSF81321">
    <property type="entry name" value="Family A G protein-coupled receptor-like"/>
    <property type="match status" value="1"/>
</dbReference>
<dbReference type="PANTHER" id="PTHR24235">
    <property type="entry name" value="NEUROPEPTIDE Y RECEPTOR"/>
    <property type="match status" value="1"/>
</dbReference>
<keyword evidence="6 9" id="KW-0472">Membrane</keyword>
<feature type="transmembrane region" description="Helical" evidence="9">
    <location>
        <begin position="160"/>
        <end position="186"/>
    </location>
</feature>
<keyword evidence="4 9" id="KW-1133">Transmembrane helix</keyword>
<evidence type="ECO:0000256" key="4">
    <source>
        <dbReference type="ARBA" id="ARBA00022989"/>
    </source>
</evidence>
<keyword evidence="7" id="KW-0675">Receptor</keyword>
<keyword evidence="3 9" id="KW-0812">Transmembrane</keyword>
<evidence type="ECO:0000313" key="11">
    <source>
        <dbReference type="EMBL" id="CAH0381767.1"/>
    </source>
</evidence>
<dbReference type="Pfam" id="PF00001">
    <property type="entry name" value="7tm_1"/>
    <property type="match status" value="1"/>
</dbReference>
<evidence type="ECO:0000256" key="1">
    <source>
        <dbReference type="ARBA" id="ARBA00004141"/>
    </source>
</evidence>
<keyword evidence="5" id="KW-0297">G-protein coupled receptor</keyword>
<evidence type="ECO:0000256" key="9">
    <source>
        <dbReference type="SAM" id="Phobius"/>
    </source>
</evidence>
<name>A0A9P0EZ04_BEMTA</name>
<protein>
    <recommendedName>
        <fullName evidence="10">G-protein coupled receptors family 1 profile domain-containing protein</fullName>
    </recommendedName>
</protein>
<dbReference type="PRINTS" id="PR00237">
    <property type="entry name" value="GPCRRHODOPSN"/>
</dbReference>
<keyword evidence="8" id="KW-0807">Transducer</keyword>
<dbReference type="Gene3D" id="1.20.1070.10">
    <property type="entry name" value="Rhodopsin 7-helix transmembrane proteins"/>
    <property type="match status" value="1"/>
</dbReference>
<gene>
    <name evidence="11" type="ORF">BEMITA_LOCUS1383</name>
</gene>
<evidence type="ECO:0000256" key="5">
    <source>
        <dbReference type="ARBA" id="ARBA00023040"/>
    </source>
</evidence>
<dbReference type="GO" id="GO:0004930">
    <property type="term" value="F:G protein-coupled receptor activity"/>
    <property type="evidence" value="ECO:0007669"/>
    <property type="project" value="UniProtKB-KW"/>
</dbReference>
<dbReference type="AlphaFoldDB" id="A0A9P0EZ04"/>
<proteinExistence type="inferred from homology"/>
<dbReference type="GO" id="GO:0016020">
    <property type="term" value="C:membrane"/>
    <property type="evidence" value="ECO:0007669"/>
    <property type="project" value="UniProtKB-SubCell"/>
</dbReference>
<sequence length="194" mass="21605">MIKYRSLVSSFAEFSAYGLPGLEAGARLVEVEAARRLKRAETKRSHEEGFTFGQSIQELTRKTALVRALNDTVSELLSGNGNLSGSAELYDSEVTFATSVANVTLPTAQEPIQFYRHSFALTVVFCIAYITIFVVGLIGNMFVIAVVYRSPRMRNVTNYFIVNLAIADMLVVILCLPATLLSNIFVRKYTHQFF</sequence>
<evidence type="ECO:0000259" key="10">
    <source>
        <dbReference type="PROSITE" id="PS50262"/>
    </source>
</evidence>
<evidence type="ECO:0000256" key="3">
    <source>
        <dbReference type="ARBA" id="ARBA00022692"/>
    </source>
</evidence>
<dbReference type="PROSITE" id="PS50262">
    <property type="entry name" value="G_PROTEIN_RECEP_F1_2"/>
    <property type="match status" value="1"/>
</dbReference>
<evidence type="ECO:0000256" key="7">
    <source>
        <dbReference type="ARBA" id="ARBA00023170"/>
    </source>
</evidence>
<comment type="similarity">
    <text evidence="2">Belongs to the G-protein coupled receptor 1 family.</text>
</comment>
<keyword evidence="12" id="KW-1185">Reference proteome</keyword>
<dbReference type="PANTHER" id="PTHR24235:SF29">
    <property type="entry name" value="GH23382P"/>
    <property type="match status" value="1"/>
</dbReference>
<dbReference type="EMBL" id="OU963862">
    <property type="protein sequence ID" value="CAH0381767.1"/>
    <property type="molecule type" value="Genomic_DNA"/>
</dbReference>
<feature type="transmembrane region" description="Helical" evidence="9">
    <location>
        <begin position="119"/>
        <end position="148"/>
    </location>
</feature>
<organism evidence="11 12">
    <name type="scientific">Bemisia tabaci</name>
    <name type="common">Sweetpotato whitefly</name>
    <name type="synonym">Aleurodes tabaci</name>
    <dbReference type="NCBI Taxonomy" id="7038"/>
    <lineage>
        <taxon>Eukaryota</taxon>
        <taxon>Metazoa</taxon>
        <taxon>Ecdysozoa</taxon>
        <taxon>Arthropoda</taxon>
        <taxon>Hexapoda</taxon>
        <taxon>Insecta</taxon>
        <taxon>Pterygota</taxon>
        <taxon>Neoptera</taxon>
        <taxon>Paraneoptera</taxon>
        <taxon>Hemiptera</taxon>
        <taxon>Sternorrhyncha</taxon>
        <taxon>Aleyrodoidea</taxon>
        <taxon>Aleyrodidae</taxon>
        <taxon>Aleyrodinae</taxon>
        <taxon>Bemisia</taxon>
    </lineage>
</organism>
<comment type="subcellular location">
    <subcellularLocation>
        <location evidence="1">Membrane</location>
        <topology evidence="1">Multi-pass membrane protein</topology>
    </subcellularLocation>
</comment>
<accession>A0A9P0EZ04</accession>
<evidence type="ECO:0000313" key="12">
    <source>
        <dbReference type="Proteomes" id="UP001152759"/>
    </source>
</evidence>
<feature type="domain" description="G-protein coupled receptors family 1 profile" evidence="10">
    <location>
        <begin position="139"/>
        <end position="194"/>
    </location>
</feature>
<dbReference type="InterPro" id="IPR000276">
    <property type="entry name" value="GPCR_Rhodpsn"/>
</dbReference>
<evidence type="ECO:0000256" key="6">
    <source>
        <dbReference type="ARBA" id="ARBA00023136"/>
    </source>
</evidence>